<organism evidence="8 9">
    <name type="scientific">Pocillopora meandrina</name>
    <dbReference type="NCBI Taxonomy" id="46732"/>
    <lineage>
        <taxon>Eukaryota</taxon>
        <taxon>Metazoa</taxon>
        <taxon>Cnidaria</taxon>
        <taxon>Anthozoa</taxon>
        <taxon>Hexacorallia</taxon>
        <taxon>Scleractinia</taxon>
        <taxon>Astrocoeniina</taxon>
        <taxon>Pocilloporidae</taxon>
        <taxon>Pocillopora</taxon>
    </lineage>
</organism>
<evidence type="ECO:0000256" key="3">
    <source>
        <dbReference type="ARBA" id="ARBA00022723"/>
    </source>
</evidence>
<keyword evidence="4" id="KW-0863">Zinc-finger</keyword>
<evidence type="ECO:0000256" key="5">
    <source>
        <dbReference type="ARBA" id="ARBA00022801"/>
    </source>
</evidence>
<evidence type="ECO:0000256" key="4">
    <source>
        <dbReference type="ARBA" id="ARBA00022771"/>
    </source>
</evidence>
<protein>
    <recommendedName>
        <fullName evidence="7">Ubiquitin-like protease family profile domain-containing protein</fullName>
    </recommendedName>
</protein>
<dbReference type="SUPFAM" id="SSF54001">
    <property type="entry name" value="Cysteine proteinases"/>
    <property type="match status" value="1"/>
</dbReference>
<keyword evidence="5" id="KW-0378">Hydrolase</keyword>
<comment type="caution">
    <text evidence="8">The sequence shown here is derived from an EMBL/GenBank/DDBJ whole genome shotgun (WGS) entry which is preliminary data.</text>
</comment>
<evidence type="ECO:0000256" key="2">
    <source>
        <dbReference type="ARBA" id="ARBA00022670"/>
    </source>
</evidence>
<dbReference type="InterPro" id="IPR038765">
    <property type="entry name" value="Papain-like_cys_pep_sf"/>
</dbReference>
<dbReference type="InterPro" id="IPR013083">
    <property type="entry name" value="Znf_RING/FYVE/PHD"/>
</dbReference>
<dbReference type="Gene3D" id="3.30.40.10">
    <property type="entry name" value="Zinc/RING finger domain, C3HC4 (zinc finger)"/>
    <property type="match status" value="1"/>
</dbReference>
<keyword evidence="9" id="KW-1185">Reference proteome</keyword>
<dbReference type="InterPro" id="IPR003653">
    <property type="entry name" value="Peptidase_C48_C"/>
</dbReference>
<dbReference type="Gene3D" id="3.40.395.10">
    <property type="entry name" value="Adenoviral Proteinase, Chain A"/>
    <property type="match status" value="1"/>
</dbReference>
<gene>
    <name evidence="8" type="ORF">PMEA_00006972</name>
</gene>
<dbReference type="GO" id="GO:0006508">
    <property type="term" value="P:proteolysis"/>
    <property type="evidence" value="ECO:0007669"/>
    <property type="project" value="UniProtKB-KW"/>
</dbReference>
<evidence type="ECO:0000259" key="7">
    <source>
        <dbReference type="PROSITE" id="PS50600"/>
    </source>
</evidence>
<proteinExistence type="inferred from homology"/>
<dbReference type="EMBL" id="CALNXJ010000015">
    <property type="protein sequence ID" value="CAH3116191.1"/>
    <property type="molecule type" value="Genomic_DNA"/>
</dbReference>
<reference evidence="8 9" key="1">
    <citation type="submission" date="2022-05" db="EMBL/GenBank/DDBJ databases">
        <authorList>
            <consortium name="Genoscope - CEA"/>
            <person name="William W."/>
        </authorList>
    </citation>
    <scope>NUCLEOTIDE SEQUENCE [LARGE SCALE GENOMIC DNA]</scope>
</reference>
<dbReference type="InterPro" id="IPR011011">
    <property type="entry name" value="Znf_FYVE_PHD"/>
</dbReference>
<dbReference type="GO" id="GO:0008270">
    <property type="term" value="F:zinc ion binding"/>
    <property type="evidence" value="ECO:0007669"/>
    <property type="project" value="UniProtKB-KW"/>
</dbReference>
<comment type="similarity">
    <text evidence="1">Belongs to the peptidase C48 family.</text>
</comment>
<dbReference type="CDD" id="cd15489">
    <property type="entry name" value="PHD_SF"/>
    <property type="match status" value="1"/>
</dbReference>
<dbReference type="InterPro" id="IPR019787">
    <property type="entry name" value="Znf_PHD-finger"/>
</dbReference>
<keyword evidence="2" id="KW-0645">Protease</keyword>
<dbReference type="SUPFAM" id="SSF57903">
    <property type="entry name" value="FYVE/PHD zinc finger"/>
    <property type="match status" value="1"/>
</dbReference>
<dbReference type="InterPro" id="IPR001965">
    <property type="entry name" value="Znf_PHD"/>
</dbReference>
<accession>A0AAU9WGA1</accession>
<dbReference type="Pfam" id="PF00628">
    <property type="entry name" value="PHD"/>
    <property type="match status" value="1"/>
</dbReference>
<evidence type="ECO:0000256" key="1">
    <source>
        <dbReference type="ARBA" id="ARBA00005234"/>
    </source>
</evidence>
<sequence>MAFLFDRVLLDYSFDLLLWCIYRPSQVGESEVQLCDAETRVKTLQVNTGIRDSVLEVGPFKVTVSDLLATLPPGTLSAKETQKIKEEIPSFVDGWLTDTIVDATLWKLTKLDQKIFAADSTLCQLVKHGASTRRLWMGEKFHGIEKNVIPMNITGHHWTLLILDNKESIRVYIDPIHGNKHPNEITAASNPSLYRLINNISEAADIKTGWKSKEWACLEPPHFQQTDGFNCGVLICKFARNLCDNRPITKVNVSIERMKLLSNLFGSCYDDILRGRDVLVCKVCQMDDNEDWLGCDRCGQFFHASCLGVNFATPLQNPFFYCP</sequence>
<feature type="domain" description="Ubiquitin-like protease family profile" evidence="7">
    <location>
        <begin position="60"/>
        <end position="242"/>
    </location>
</feature>
<name>A0AAU9WGA1_9CNID</name>
<dbReference type="PROSITE" id="PS50600">
    <property type="entry name" value="ULP_PROTEASE"/>
    <property type="match status" value="1"/>
</dbReference>
<dbReference type="SMART" id="SM00249">
    <property type="entry name" value="PHD"/>
    <property type="match status" value="1"/>
</dbReference>
<evidence type="ECO:0000256" key="6">
    <source>
        <dbReference type="ARBA" id="ARBA00022833"/>
    </source>
</evidence>
<dbReference type="Proteomes" id="UP001159428">
    <property type="component" value="Unassembled WGS sequence"/>
</dbReference>
<dbReference type="Pfam" id="PF02902">
    <property type="entry name" value="Peptidase_C48"/>
    <property type="match status" value="1"/>
</dbReference>
<keyword evidence="3" id="KW-0479">Metal-binding</keyword>
<evidence type="ECO:0000313" key="9">
    <source>
        <dbReference type="Proteomes" id="UP001159428"/>
    </source>
</evidence>
<dbReference type="GO" id="GO:0008234">
    <property type="term" value="F:cysteine-type peptidase activity"/>
    <property type="evidence" value="ECO:0007669"/>
    <property type="project" value="InterPro"/>
</dbReference>
<keyword evidence="6" id="KW-0862">Zinc</keyword>
<evidence type="ECO:0000313" key="8">
    <source>
        <dbReference type="EMBL" id="CAH3116191.1"/>
    </source>
</evidence>
<dbReference type="AlphaFoldDB" id="A0AAU9WGA1"/>